<feature type="transmembrane region" description="Helical" evidence="7">
    <location>
        <begin position="107"/>
        <end position="128"/>
    </location>
</feature>
<dbReference type="Proteomes" id="UP001597260">
    <property type="component" value="Unassembled WGS sequence"/>
</dbReference>
<evidence type="ECO:0000256" key="2">
    <source>
        <dbReference type="ARBA" id="ARBA00022723"/>
    </source>
</evidence>
<dbReference type="PROSITE" id="PS51296">
    <property type="entry name" value="RIESKE"/>
    <property type="match status" value="1"/>
</dbReference>
<evidence type="ECO:0000256" key="1">
    <source>
        <dbReference type="ARBA" id="ARBA00022714"/>
    </source>
</evidence>
<name>A0ABW3YCG0_9ACTN</name>
<keyword evidence="7" id="KW-0472">Membrane</keyword>
<evidence type="ECO:0000259" key="8">
    <source>
        <dbReference type="PROSITE" id="PS51296"/>
    </source>
</evidence>
<comment type="caution">
    <text evidence="9">The sequence shown here is derived from an EMBL/GenBank/DDBJ whole genome shotgun (WGS) entry which is preliminary data.</text>
</comment>
<dbReference type="Pfam" id="PF09990">
    <property type="entry name" value="DUF2231"/>
    <property type="match status" value="1"/>
</dbReference>
<evidence type="ECO:0000256" key="5">
    <source>
        <dbReference type="ARBA" id="ARBA00034078"/>
    </source>
</evidence>
<dbReference type="EMBL" id="JBHTMP010000017">
    <property type="protein sequence ID" value="MFD1322152.1"/>
    <property type="molecule type" value="Genomic_DNA"/>
</dbReference>
<feature type="domain" description="Rieske" evidence="8">
    <location>
        <begin position="180"/>
        <end position="280"/>
    </location>
</feature>
<dbReference type="SUPFAM" id="SSF50022">
    <property type="entry name" value="ISP domain"/>
    <property type="match status" value="1"/>
</dbReference>
<dbReference type="InterPro" id="IPR036922">
    <property type="entry name" value="Rieske_2Fe-2S_sf"/>
</dbReference>
<sequence length="283" mass="29954">MRNMMTKLERAARLDRLGDRLQHGVFSVLPNQRVRDFLHGVNLGHPLHPALVQLPIGAWVSTAILDLIPGQRRAATVLVAVGTASALPAAIAGANDWASLSREQRRVGLVHAMANAIGTTLYAGSVAARLSGRHGAGRMLGFLGLAAASGGAYLGGHLAYKQAAGVNQGVQELHLIEDGWHPIADIASLPDATLLTREVDDVSVVVYRDGDEVTVMLERCAHQSGPLGEGRVTRVDGRTCVVCPWHGSTFQLNGGEVVHGPAGTDQQVLPTRVVDGVLQTRLP</sequence>
<accession>A0ABW3YCG0</accession>
<keyword evidence="3" id="KW-0408">Iron</keyword>
<evidence type="ECO:0000256" key="3">
    <source>
        <dbReference type="ARBA" id="ARBA00023004"/>
    </source>
</evidence>
<comment type="cofactor">
    <cofactor evidence="5">
        <name>[2Fe-2S] cluster</name>
        <dbReference type="ChEBI" id="CHEBI:190135"/>
    </cofactor>
</comment>
<evidence type="ECO:0000256" key="4">
    <source>
        <dbReference type="ARBA" id="ARBA00023014"/>
    </source>
</evidence>
<dbReference type="Pfam" id="PF00355">
    <property type="entry name" value="Rieske"/>
    <property type="match status" value="1"/>
</dbReference>
<dbReference type="CDD" id="cd03467">
    <property type="entry name" value="Rieske"/>
    <property type="match status" value="1"/>
</dbReference>
<dbReference type="RefSeq" id="WP_377570770.1">
    <property type="nucleotide sequence ID" value="NZ_JBHTMP010000017.1"/>
</dbReference>
<keyword evidence="7" id="KW-0812">Transmembrane</keyword>
<evidence type="ECO:0000313" key="10">
    <source>
        <dbReference type="Proteomes" id="UP001597260"/>
    </source>
</evidence>
<evidence type="ECO:0000256" key="7">
    <source>
        <dbReference type="SAM" id="Phobius"/>
    </source>
</evidence>
<keyword evidence="2" id="KW-0479">Metal-binding</keyword>
<evidence type="ECO:0000256" key="6">
    <source>
        <dbReference type="ARBA" id="ARBA00038001"/>
    </source>
</evidence>
<comment type="similarity">
    <text evidence="6">Belongs to the bacterial ring-hydroxylating dioxygenase ferredoxin component family.</text>
</comment>
<gene>
    <name evidence="9" type="ORF">ACFQ4H_13725</name>
</gene>
<dbReference type="PANTHER" id="PTHR21496">
    <property type="entry name" value="FERREDOXIN-RELATED"/>
    <property type="match status" value="1"/>
</dbReference>
<dbReference type="InterPro" id="IPR017941">
    <property type="entry name" value="Rieske_2Fe-2S"/>
</dbReference>
<keyword evidence="4" id="KW-0411">Iron-sulfur</keyword>
<reference evidence="10" key="1">
    <citation type="journal article" date="2019" name="Int. J. Syst. Evol. Microbiol.">
        <title>The Global Catalogue of Microorganisms (GCM) 10K type strain sequencing project: providing services to taxonomists for standard genome sequencing and annotation.</title>
        <authorList>
            <consortium name="The Broad Institute Genomics Platform"/>
            <consortium name="The Broad Institute Genome Sequencing Center for Infectious Disease"/>
            <person name="Wu L."/>
            <person name="Ma J."/>
        </authorList>
    </citation>
    <scope>NUCLEOTIDE SEQUENCE [LARGE SCALE GENOMIC DNA]</scope>
    <source>
        <strain evidence="10">JCM 31037</strain>
    </source>
</reference>
<feature type="transmembrane region" description="Helical" evidence="7">
    <location>
        <begin position="140"/>
        <end position="160"/>
    </location>
</feature>
<dbReference type="PANTHER" id="PTHR21496:SF0">
    <property type="entry name" value="RIESKE DOMAIN-CONTAINING PROTEIN"/>
    <property type="match status" value="1"/>
</dbReference>
<keyword evidence="1" id="KW-0001">2Fe-2S</keyword>
<evidence type="ECO:0000313" key="9">
    <source>
        <dbReference type="EMBL" id="MFD1322152.1"/>
    </source>
</evidence>
<dbReference type="InterPro" id="IPR019251">
    <property type="entry name" value="DUF2231_TM"/>
</dbReference>
<protein>
    <submittedName>
        <fullName evidence="9">Rieske 2Fe-2S domain-containing protein</fullName>
    </submittedName>
</protein>
<organism evidence="9 10">
    <name type="scientific">Micromonospora sonneratiae</name>
    <dbReference type="NCBI Taxonomy" id="1184706"/>
    <lineage>
        <taxon>Bacteria</taxon>
        <taxon>Bacillati</taxon>
        <taxon>Actinomycetota</taxon>
        <taxon>Actinomycetes</taxon>
        <taxon>Micromonosporales</taxon>
        <taxon>Micromonosporaceae</taxon>
        <taxon>Micromonospora</taxon>
    </lineage>
</organism>
<keyword evidence="10" id="KW-1185">Reference proteome</keyword>
<proteinExistence type="inferred from homology"/>
<keyword evidence="7" id="KW-1133">Transmembrane helix</keyword>
<dbReference type="Gene3D" id="2.102.10.10">
    <property type="entry name" value="Rieske [2Fe-2S] iron-sulphur domain"/>
    <property type="match status" value="1"/>
</dbReference>